<gene>
    <name evidence="7" type="ORF">ACFODZ_10405</name>
</gene>
<dbReference type="InterPro" id="IPR000914">
    <property type="entry name" value="SBP_5_dom"/>
</dbReference>
<dbReference type="EMBL" id="JBHRTS010000005">
    <property type="protein sequence ID" value="MFC3194648.1"/>
    <property type="molecule type" value="Genomic_DNA"/>
</dbReference>
<dbReference type="SUPFAM" id="SSF53850">
    <property type="entry name" value="Periplasmic binding protein-like II"/>
    <property type="match status" value="1"/>
</dbReference>
<reference evidence="8" key="1">
    <citation type="journal article" date="2019" name="Int. J. Syst. Evol. Microbiol.">
        <title>The Global Catalogue of Microorganisms (GCM) 10K type strain sequencing project: providing services to taxonomists for standard genome sequencing and annotation.</title>
        <authorList>
            <consortium name="The Broad Institute Genomics Platform"/>
            <consortium name="The Broad Institute Genome Sequencing Center for Infectious Disease"/>
            <person name="Wu L."/>
            <person name="Ma J."/>
        </authorList>
    </citation>
    <scope>NUCLEOTIDE SEQUENCE [LARGE SCALE GENOMIC DNA]</scope>
    <source>
        <strain evidence="8">KCTC 42953</strain>
    </source>
</reference>
<proteinExistence type="inferred from homology"/>
<keyword evidence="8" id="KW-1185">Reference proteome</keyword>
<evidence type="ECO:0000256" key="4">
    <source>
        <dbReference type="ARBA" id="ARBA00022729"/>
    </source>
</evidence>
<dbReference type="RefSeq" id="WP_157892722.1">
    <property type="nucleotide sequence ID" value="NZ_JBHRTS010000005.1"/>
</dbReference>
<sequence length="497" mass="56997">MKILFCYLLCLGTQILWAATETLNRGNGGEPDSLDIHQAQGINSHNLLMDLYEGLMTFDAHGQVVTGVASQHSVSADQLTWHFTLKSDAKWSDGQPVTAHDFLYAWQRATDPAVAAPYRHLFEPLMQDNQLNVKVLNPHELVLTLSRPDSSLLNQLVLPVFYPLPSHQPEGKVSNGAYVLADWRLQEYIELHKNSFFHDAQDVYFSHVRYWVTENQNSELLRFRAGELDITETIPDNQTAWLKQHLANELRLAPYFGTFFLGLNLQDAQLKSKSLRQALNLAIDRHILVDKVLRSGQLPAQSIIPPQQAQPMGNFDPEKARKLLAESGFKAQSEQLEIIYNNSDNQKKVALAVAAMWRQNLNIRTRLRSQEWKVFVNTRKGPNKQIFRSGWIADYLDPVDFLNLFHSASRFNFYAFSNSGYDQILSTLNQTQDSLERVRLINEAEDILAEELPVIPLYHYVSRHLVSQETGGFHDNHMDKHLSRYLYRQNQSKFSPN</sequence>
<protein>
    <submittedName>
        <fullName evidence="7">Peptide ABC transporter substrate-binding protein</fullName>
    </submittedName>
</protein>
<organism evidence="7 8">
    <name type="scientific">Marinicella sediminis</name>
    <dbReference type="NCBI Taxonomy" id="1792834"/>
    <lineage>
        <taxon>Bacteria</taxon>
        <taxon>Pseudomonadati</taxon>
        <taxon>Pseudomonadota</taxon>
        <taxon>Gammaproteobacteria</taxon>
        <taxon>Lysobacterales</taxon>
        <taxon>Marinicellaceae</taxon>
        <taxon>Marinicella</taxon>
    </lineage>
</organism>
<dbReference type="Gene3D" id="3.10.105.10">
    <property type="entry name" value="Dipeptide-binding Protein, Domain 3"/>
    <property type="match status" value="1"/>
</dbReference>
<comment type="similarity">
    <text evidence="2">Belongs to the bacterial solute-binding protein 5 family.</text>
</comment>
<comment type="caution">
    <text evidence="7">The sequence shown here is derived from an EMBL/GenBank/DDBJ whole genome shotgun (WGS) entry which is preliminary data.</text>
</comment>
<feature type="domain" description="Solute-binding protein family 5" evidence="6">
    <location>
        <begin position="64"/>
        <end position="411"/>
    </location>
</feature>
<dbReference type="Gene3D" id="3.90.76.10">
    <property type="entry name" value="Dipeptide-binding Protein, Domain 1"/>
    <property type="match status" value="1"/>
</dbReference>
<dbReference type="PIRSF" id="PIRSF002741">
    <property type="entry name" value="MppA"/>
    <property type="match status" value="1"/>
</dbReference>
<evidence type="ECO:0000313" key="7">
    <source>
        <dbReference type="EMBL" id="MFC3194648.1"/>
    </source>
</evidence>
<dbReference type="InterPro" id="IPR030678">
    <property type="entry name" value="Peptide/Ni-bd"/>
</dbReference>
<evidence type="ECO:0000256" key="3">
    <source>
        <dbReference type="ARBA" id="ARBA00022448"/>
    </source>
</evidence>
<dbReference type="Gene3D" id="3.40.190.10">
    <property type="entry name" value="Periplasmic binding protein-like II"/>
    <property type="match status" value="1"/>
</dbReference>
<evidence type="ECO:0000256" key="2">
    <source>
        <dbReference type="ARBA" id="ARBA00005695"/>
    </source>
</evidence>
<accession>A0ABV7JEI7</accession>
<dbReference type="PANTHER" id="PTHR30290:SF10">
    <property type="entry name" value="PERIPLASMIC OLIGOPEPTIDE-BINDING PROTEIN-RELATED"/>
    <property type="match status" value="1"/>
</dbReference>
<name>A0ABV7JEI7_9GAMM</name>
<evidence type="ECO:0000256" key="5">
    <source>
        <dbReference type="SAM" id="SignalP"/>
    </source>
</evidence>
<dbReference type="PANTHER" id="PTHR30290">
    <property type="entry name" value="PERIPLASMIC BINDING COMPONENT OF ABC TRANSPORTER"/>
    <property type="match status" value="1"/>
</dbReference>
<dbReference type="InterPro" id="IPR039424">
    <property type="entry name" value="SBP_5"/>
</dbReference>
<evidence type="ECO:0000259" key="6">
    <source>
        <dbReference type="Pfam" id="PF00496"/>
    </source>
</evidence>
<keyword evidence="4 5" id="KW-0732">Signal</keyword>
<dbReference type="CDD" id="cd08504">
    <property type="entry name" value="PBP2_OppA"/>
    <property type="match status" value="1"/>
</dbReference>
<evidence type="ECO:0000313" key="8">
    <source>
        <dbReference type="Proteomes" id="UP001595533"/>
    </source>
</evidence>
<comment type="subcellular location">
    <subcellularLocation>
        <location evidence="1">Cell envelope</location>
    </subcellularLocation>
</comment>
<feature type="chain" id="PRO_5046084362" evidence="5">
    <location>
        <begin position="19"/>
        <end position="497"/>
    </location>
</feature>
<keyword evidence="3" id="KW-0813">Transport</keyword>
<feature type="signal peptide" evidence="5">
    <location>
        <begin position="1"/>
        <end position="18"/>
    </location>
</feature>
<dbReference type="Pfam" id="PF00496">
    <property type="entry name" value="SBP_bac_5"/>
    <property type="match status" value="1"/>
</dbReference>
<dbReference type="Proteomes" id="UP001595533">
    <property type="component" value="Unassembled WGS sequence"/>
</dbReference>
<evidence type="ECO:0000256" key="1">
    <source>
        <dbReference type="ARBA" id="ARBA00004196"/>
    </source>
</evidence>